<proteinExistence type="predicted"/>
<name>A0A8K0QZJ5_9PLEO</name>
<keyword evidence="3" id="KW-1185">Reference proteome</keyword>
<dbReference type="PROSITE" id="PS50181">
    <property type="entry name" value="FBOX"/>
    <property type="match status" value="1"/>
</dbReference>
<evidence type="ECO:0000313" key="3">
    <source>
        <dbReference type="Proteomes" id="UP000813461"/>
    </source>
</evidence>
<sequence length="598" mass="69188">MNRLPRELIDNICAFLPKHDLKNLLTVSVPFRYAAEMHSGAFEKFTIDENNSERFLTLYSGHRLPYLQEVIFRPSIAEPVPRKNTNGWWECREDEQGLLATDESFTKQVRSLFDTLKTLETSVKGDPAQCCYRLTVYSPTRKIDSNRLCFHHGYLSWRIHLLHPWDLPTVSSIISLELRNTNCRDEFWLGDELKVDPRVALDLATKLPNLEALNLQTGAYEWCATRGDEEPTRHYECDWSGPRKYIPYLVLLIYVICYPEKGMFRSPQAQLPLYWHERNLMFWKLLLISAWYSRDARHGFANAVKGYTEDLPSSLWRASLDFLCPLDRSIDFDHAKGQPNLVNPAKWDPFSSSLRILICNLRQLRLRAAIDESLFWPEDGSQTFGPNLEILEITFQIAHPSGKWYFQGPDERGRDAVGFEITSSCYPPYQTSELDLDMDSLQDEVGFPCYTRGGAQFRIVPHDANLRPLLEGYAKAAQGMHRLKEAALWTVLRWKPESDSDSGSEMNDVDDDYGGGAWGITYSAPELAEPKQSCRLLTWTVDRWRPDPELHDAFQRIGRTKHGETLEENWIDGLGSERSFRYYMNRRCPLGDFPSDDR</sequence>
<dbReference type="InterPro" id="IPR001810">
    <property type="entry name" value="F-box_dom"/>
</dbReference>
<reference evidence="2" key="1">
    <citation type="journal article" date="2021" name="Nat. Commun.">
        <title>Genetic determinants of endophytism in the Arabidopsis root mycobiome.</title>
        <authorList>
            <person name="Mesny F."/>
            <person name="Miyauchi S."/>
            <person name="Thiergart T."/>
            <person name="Pickel B."/>
            <person name="Atanasova L."/>
            <person name="Karlsson M."/>
            <person name="Huettel B."/>
            <person name="Barry K.W."/>
            <person name="Haridas S."/>
            <person name="Chen C."/>
            <person name="Bauer D."/>
            <person name="Andreopoulos W."/>
            <person name="Pangilinan J."/>
            <person name="LaButti K."/>
            <person name="Riley R."/>
            <person name="Lipzen A."/>
            <person name="Clum A."/>
            <person name="Drula E."/>
            <person name="Henrissat B."/>
            <person name="Kohler A."/>
            <person name="Grigoriev I.V."/>
            <person name="Martin F.M."/>
            <person name="Hacquard S."/>
        </authorList>
    </citation>
    <scope>NUCLEOTIDE SEQUENCE</scope>
    <source>
        <strain evidence="2">MPI-SDFR-AT-0120</strain>
    </source>
</reference>
<comment type="caution">
    <text evidence="2">The sequence shown here is derived from an EMBL/GenBank/DDBJ whole genome shotgun (WGS) entry which is preliminary data.</text>
</comment>
<protein>
    <recommendedName>
        <fullName evidence="1">F-box domain-containing protein</fullName>
    </recommendedName>
</protein>
<gene>
    <name evidence="2" type="ORF">FB567DRAFT_109620</name>
</gene>
<dbReference type="EMBL" id="JAGMVJ010000015">
    <property type="protein sequence ID" value="KAH7080659.1"/>
    <property type="molecule type" value="Genomic_DNA"/>
</dbReference>
<evidence type="ECO:0000259" key="1">
    <source>
        <dbReference type="PROSITE" id="PS50181"/>
    </source>
</evidence>
<organism evidence="2 3">
    <name type="scientific">Paraphoma chrysanthemicola</name>
    <dbReference type="NCBI Taxonomy" id="798071"/>
    <lineage>
        <taxon>Eukaryota</taxon>
        <taxon>Fungi</taxon>
        <taxon>Dikarya</taxon>
        <taxon>Ascomycota</taxon>
        <taxon>Pezizomycotina</taxon>
        <taxon>Dothideomycetes</taxon>
        <taxon>Pleosporomycetidae</taxon>
        <taxon>Pleosporales</taxon>
        <taxon>Pleosporineae</taxon>
        <taxon>Phaeosphaeriaceae</taxon>
        <taxon>Paraphoma</taxon>
    </lineage>
</organism>
<dbReference type="Proteomes" id="UP000813461">
    <property type="component" value="Unassembled WGS sequence"/>
</dbReference>
<dbReference type="AlphaFoldDB" id="A0A8K0QZJ5"/>
<dbReference type="OrthoDB" id="5985073at2759"/>
<feature type="domain" description="F-box" evidence="1">
    <location>
        <begin position="1"/>
        <end position="45"/>
    </location>
</feature>
<accession>A0A8K0QZJ5</accession>
<evidence type="ECO:0000313" key="2">
    <source>
        <dbReference type="EMBL" id="KAH7080659.1"/>
    </source>
</evidence>